<sequence length="239" mass="26517">MAVGFNLILYASSISVDAASDSGKIKYYFPQELTAEEASQESKVVKEGEPWLVMRAAPFRLARLKLPFEKRYGKRVRRIKPGEFIFVSAGEKSYGCAALLDWTDTGELVPCFADLDNDGSFEGVILKKTTPEFNSYPGSVSIDDLERIAPLPYDLVTDRKAIEALSPPTKWQIEQWGAAIRICEAVRHDFRKCLDKRARIVGGSSIQRVELAGGVFLIRPLGSEGVSVKVEKLPSPILF</sequence>
<organism evidence="1 2">
    <name type="scientific">Novosphingobium taihuense</name>
    <dbReference type="NCBI Taxonomy" id="260085"/>
    <lineage>
        <taxon>Bacteria</taxon>
        <taxon>Pseudomonadati</taxon>
        <taxon>Pseudomonadota</taxon>
        <taxon>Alphaproteobacteria</taxon>
        <taxon>Sphingomonadales</taxon>
        <taxon>Sphingomonadaceae</taxon>
        <taxon>Novosphingobium</taxon>
    </lineage>
</organism>
<dbReference type="AlphaFoldDB" id="A0A7W7AB34"/>
<dbReference type="Proteomes" id="UP000538566">
    <property type="component" value="Unassembled WGS sequence"/>
</dbReference>
<accession>A0A7W7AB34</accession>
<proteinExistence type="predicted"/>
<evidence type="ECO:0000313" key="2">
    <source>
        <dbReference type="Proteomes" id="UP000538566"/>
    </source>
</evidence>
<reference evidence="1 2" key="1">
    <citation type="submission" date="2020-08" db="EMBL/GenBank/DDBJ databases">
        <title>Genomic Encyclopedia of Type Strains, Phase IV (KMG-IV): sequencing the most valuable type-strain genomes for metagenomic binning, comparative biology and taxonomic classification.</title>
        <authorList>
            <person name="Goeker M."/>
        </authorList>
    </citation>
    <scope>NUCLEOTIDE SEQUENCE [LARGE SCALE GENOMIC DNA]</scope>
    <source>
        <strain evidence="1 2">DSM 17507</strain>
    </source>
</reference>
<dbReference type="EMBL" id="JACHOA010000003">
    <property type="protein sequence ID" value="MBB4613735.1"/>
    <property type="molecule type" value="Genomic_DNA"/>
</dbReference>
<keyword evidence="2" id="KW-1185">Reference proteome</keyword>
<dbReference type="RefSeq" id="WP_144906968.1">
    <property type="nucleotide sequence ID" value="NZ_JACHOA010000003.1"/>
</dbReference>
<comment type="caution">
    <text evidence="1">The sequence shown here is derived from an EMBL/GenBank/DDBJ whole genome shotgun (WGS) entry which is preliminary data.</text>
</comment>
<evidence type="ECO:0000313" key="1">
    <source>
        <dbReference type="EMBL" id="MBB4613735.1"/>
    </source>
</evidence>
<name>A0A7W7AB34_9SPHN</name>
<gene>
    <name evidence="1" type="ORF">GGR37_002010</name>
</gene>
<protein>
    <submittedName>
        <fullName evidence="1">Uncharacterized protein</fullName>
    </submittedName>
</protein>